<evidence type="ECO:0000259" key="5">
    <source>
        <dbReference type="PROSITE" id="PS50931"/>
    </source>
</evidence>
<protein>
    <submittedName>
        <fullName evidence="6">Bacterial regulatory helix-turn-helix, lysR family protein</fullName>
    </submittedName>
</protein>
<dbReference type="Gene3D" id="3.40.190.10">
    <property type="entry name" value="Periplasmic binding protein-like II"/>
    <property type="match status" value="2"/>
</dbReference>
<dbReference type="InterPro" id="IPR036390">
    <property type="entry name" value="WH_DNA-bd_sf"/>
</dbReference>
<evidence type="ECO:0000256" key="1">
    <source>
        <dbReference type="ARBA" id="ARBA00009437"/>
    </source>
</evidence>
<dbReference type="InterPro" id="IPR005119">
    <property type="entry name" value="LysR_subst-bd"/>
</dbReference>
<dbReference type="KEGG" id="bok:DM82_6321"/>
<dbReference type="AlphaFoldDB" id="A0AAI8BE98"/>
<organism evidence="6 7">
    <name type="scientific">Burkholderia oklahomensis</name>
    <dbReference type="NCBI Taxonomy" id="342113"/>
    <lineage>
        <taxon>Bacteria</taxon>
        <taxon>Pseudomonadati</taxon>
        <taxon>Pseudomonadota</taxon>
        <taxon>Betaproteobacteria</taxon>
        <taxon>Burkholderiales</taxon>
        <taxon>Burkholderiaceae</taxon>
        <taxon>Burkholderia</taxon>
        <taxon>pseudomallei group</taxon>
    </lineage>
</organism>
<dbReference type="InterPro" id="IPR000847">
    <property type="entry name" value="LysR_HTH_N"/>
</dbReference>
<name>A0AAI8BE98_9BURK</name>
<gene>
    <name evidence="6" type="ORF">DM82_6321</name>
</gene>
<dbReference type="EMBL" id="CP008727">
    <property type="protein sequence ID" value="AIO70717.1"/>
    <property type="molecule type" value="Genomic_DNA"/>
</dbReference>
<dbReference type="SUPFAM" id="SSF53850">
    <property type="entry name" value="Periplasmic binding protein-like II"/>
    <property type="match status" value="1"/>
</dbReference>
<comment type="similarity">
    <text evidence="1">Belongs to the LysR transcriptional regulatory family.</text>
</comment>
<dbReference type="PROSITE" id="PS50931">
    <property type="entry name" value="HTH_LYSR"/>
    <property type="match status" value="1"/>
</dbReference>
<keyword evidence="4" id="KW-0804">Transcription</keyword>
<dbReference type="PANTHER" id="PTHR30118">
    <property type="entry name" value="HTH-TYPE TRANSCRIPTIONAL REGULATOR LEUO-RELATED"/>
    <property type="match status" value="1"/>
</dbReference>
<sequence>MNRPIATATLESIPSAAPAADATDSLRVQDLDLNLLKTFRAVYVERHVGRAALRLGVTQPSVSYGLGRLRLMFRDALFVRTGTGVEPTPRARRLAASVDKALAILQDVLDEGTRFLPDTTQRVFRLHMSDFAASAFLPTLLQVLDARAPGAVIETLHVDEPQLNVALESGRIDFALGHYSDASSHFQRTALLQERCVLLMSRRAATRLALGDDFVLDADAPPHLRLVAVTSHSQSMRLLDRLGLMPRVRAALPDFMVIPAILRDCDYAVIVPRTIARTFAARDACAIYPIAGAQAWTVNAYWHRRFDADPGHRWLRALLSELFDIGAREPFDAWLAPVASSASCAPHADCD</sequence>
<dbReference type="SUPFAM" id="SSF46785">
    <property type="entry name" value="Winged helix' DNA-binding domain"/>
    <property type="match status" value="1"/>
</dbReference>
<evidence type="ECO:0000256" key="3">
    <source>
        <dbReference type="ARBA" id="ARBA00023125"/>
    </source>
</evidence>
<proteinExistence type="inferred from homology"/>
<feature type="domain" description="HTH lysR-type" evidence="5">
    <location>
        <begin position="31"/>
        <end position="88"/>
    </location>
</feature>
<dbReference type="PANTHER" id="PTHR30118:SF15">
    <property type="entry name" value="TRANSCRIPTIONAL REGULATORY PROTEIN"/>
    <property type="match status" value="1"/>
</dbReference>
<evidence type="ECO:0000256" key="4">
    <source>
        <dbReference type="ARBA" id="ARBA00023163"/>
    </source>
</evidence>
<accession>A0AAI8BE98</accession>
<evidence type="ECO:0000256" key="2">
    <source>
        <dbReference type="ARBA" id="ARBA00023015"/>
    </source>
</evidence>
<dbReference type="InterPro" id="IPR036388">
    <property type="entry name" value="WH-like_DNA-bd_sf"/>
</dbReference>
<dbReference type="Gene3D" id="1.10.10.10">
    <property type="entry name" value="Winged helix-like DNA-binding domain superfamily/Winged helix DNA-binding domain"/>
    <property type="match status" value="1"/>
</dbReference>
<dbReference type="GO" id="GO:0003677">
    <property type="term" value="F:DNA binding"/>
    <property type="evidence" value="ECO:0007669"/>
    <property type="project" value="UniProtKB-KW"/>
</dbReference>
<dbReference type="RefSeq" id="WP_010112203.1">
    <property type="nucleotide sequence ID" value="NZ_CP008727.1"/>
</dbReference>
<evidence type="ECO:0000313" key="7">
    <source>
        <dbReference type="Proteomes" id="UP000029424"/>
    </source>
</evidence>
<dbReference type="InterPro" id="IPR050389">
    <property type="entry name" value="LysR-type_TF"/>
</dbReference>
<evidence type="ECO:0000313" key="6">
    <source>
        <dbReference type="EMBL" id="AIO70717.1"/>
    </source>
</evidence>
<keyword evidence="2" id="KW-0805">Transcription regulation</keyword>
<dbReference type="GO" id="GO:0003700">
    <property type="term" value="F:DNA-binding transcription factor activity"/>
    <property type="evidence" value="ECO:0007669"/>
    <property type="project" value="InterPro"/>
</dbReference>
<dbReference type="Pfam" id="PF03466">
    <property type="entry name" value="LysR_substrate"/>
    <property type="match status" value="1"/>
</dbReference>
<dbReference type="Pfam" id="PF00126">
    <property type="entry name" value="HTH_1"/>
    <property type="match status" value="1"/>
</dbReference>
<keyword evidence="3" id="KW-0238">DNA-binding</keyword>
<dbReference type="Proteomes" id="UP000029424">
    <property type="component" value="Chromosome 2"/>
</dbReference>
<keyword evidence="7" id="KW-1185">Reference proteome</keyword>
<reference evidence="6 7" key="1">
    <citation type="submission" date="2014-06" db="EMBL/GenBank/DDBJ databases">
        <authorList>
            <person name="Bishop-Lilly K.A."/>
            <person name="Broomall S.M."/>
            <person name="Chain P.S."/>
            <person name="Chertkov O."/>
            <person name="Coyne S.R."/>
            <person name="Daligault H.E."/>
            <person name="Davenport K.W."/>
            <person name="Erkkila T."/>
            <person name="Frey K.G."/>
            <person name="Gibbons H.S."/>
            <person name="Gu W."/>
            <person name="Jaissle J."/>
            <person name="Johnson S.L."/>
            <person name="Koroleva G.I."/>
            <person name="Ladner J.T."/>
            <person name="Lo C.-C."/>
            <person name="Minogue T.D."/>
            <person name="Munk C."/>
            <person name="Palacios G.F."/>
            <person name="Redden C.L."/>
            <person name="Rosenzweig C.N."/>
            <person name="Scholz M.B."/>
            <person name="Teshima H."/>
            <person name="Xu Y."/>
        </authorList>
    </citation>
    <scope>NUCLEOTIDE SEQUENCE [LARGE SCALE GENOMIC DNA]</scope>
    <source>
        <strain evidence="6 7">EO147</strain>
    </source>
</reference>